<accession>A0A075LYN5</accession>
<dbReference type="eggNOG" id="arCOG05115">
    <property type="taxonomic scope" value="Archaea"/>
</dbReference>
<dbReference type="KEGG" id="ppac:PAP_06455"/>
<reference evidence="2" key="1">
    <citation type="submission" date="2013-06" db="EMBL/GenBank/DDBJ databases">
        <title>Complete Genome Sequence of Hyperthermophilic Palaeococcus pacificus DY20341T, Isolated from a Deep-Sea Hydrothermal Sediments.</title>
        <authorList>
            <person name="Zeng X."/>
            <person name="Shao Z."/>
        </authorList>
    </citation>
    <scope>NUCLEOTIDE SEQUENCE [LARGE SCALE GENOMIC DNA]</scope>
    <source>
        <strain evidence="2">DY20341</strain>
    </source>
</reference>
<dbReference type="HOGENOM" id="CLU_168730_0_0_2"/>
<reference evidence="1 2" key="2">
    <citation type="journal article" date="2015" name="Genome Announc.">
        <title>Complete Genome Sequence of Hyperthermophilic Piezophilic Archaeon Palaeococcus pacificus DY20341T, Isolated from Deep-Sea Hydrothermal Sediments.</title>
        <authorList>
            <person name="Zeng X."/>
            <person name="Jebbar M."/>
            <person name="Shao Z."/>
        </authorList>
    </citation>
    <scope>NUCLEOTIDE SEQUENCE [LARGE SCALE GENOMIC DNA]</scope>
    <source>
        <strain evidence="1 2">DY20341</strain>
    </source>
</reference>
<dbReference type="AlphaFoldDB" id="A0A075LYN5"/>
<evidence type="ECO:0000313" key="1">
    <source>
        <dbReference type="EMBL" id="AIF69688.1"/>
    </source>
</evidence>
<gene>
    <name evidence="1" type="ORF">PAP_06455</name>
</gene>
<dbReference type="GeneID" id="24842410"/>
<dbReference type="EMBL" id="CP006019">
    <property type="protein sequence ID" value="AIF69688.1"/>
    <property type="molecule type" value="Genomic_DNA"/>
</dbReference>
<dbReference type="STRING" id="1343739.PAP_06455"/>
<keyword evidence="2" id="KW-1185">Reference proteome</keyword>
<organism evidence="1 2">
    <name type="scientific">Palaeococcus pacificus DY20341</name>
    <dbReference type="NCBI Taxonomy" id="1343739"/>
    <lineage>
        <taxon>Archaea</taxon>
        <taxon>Methanobacteriati</taxon>
        <taxon>Methanobacteriota</taxon>
        <taxon>Thermococci</taxon>
        <taxon>Thermococcales</taxon>
        <taxon>Thermococcaceae</taxon>
        <taxon>Palaeococcus</taxon>
    </lineage>
</organism>
<protein>
    <submittedName>
        <fullName evidence="1">Uncharacterized protein</fullName>
    </submittedName>
</protein>
<proteinExistence type="predicted"/>
<dbReference type="Proteomes" id="UP000027981">
    <property type="component" value="Chromosome"/>
</dbReference>
<evidence type="ECO:0000313" key="2">
    <source>
        <dbReference type="Proteomes" id="UP000027981"/>
    </source>
</evidence>
<dbReference type="OrthoDB" id="60382at2157"/>
<name>A0A075LYN5_9EURY</name>
<dbReference type="RefSeq" id="WP_052649096.1">
    <property type="nucleotide sequence ID" value="NZ_CP006019.1"/>
</dbReference>
<sequence>MKKLLAVISVLLIVGAVLAWNYVGDKEVITLRATFRMGGVSYKGYEMRGDTLIFKFERKGDVFIQVITQKEVTERIKGSPSRVLMEVSTNGRAEVYEARLVEEDGERKIYEASEL</sequence>